<dbReference type="KEGG" id="cbau:H1R16_06215"/>
<dbReference type="EMBL" id="CP059472">
    <property type="protein sequence ID" value="QMS97342.1"/>
    <property type="molecule type" value="Genomic_DNA"/>
</dbReference>
<keyword evidence="5" id="KW-1185">Reference proteome</keyword>
<dbReference type="AlphaFoldDB" id="A0A7D7LL52"/>
<dbReference type="InterPro" id="IPR050834">
    <property type="entry name" value="Glycosyltransf_2"/>
</dbReference>
<dbReference type="GO" id="GO:0016740">
    <property type="term" value="F:transferase activity"/>
    <property type="evidence" value="ECO:0007669"/>
    <property type="project" value="UniProtKB-KW"/>
</dbReference>
<dbReference type="CDD" id="cd00761">
    <property type="entry name" value="Glyco_tranf_GTA_type"/>
    <property type="match status" value="1"/>
</dbReference>
<reference evidence="2" key="4">
    <citation type="submission" date="2020-07" db="EMBL/GenBank/DDBJ databases">
        <authorList>
            <person name="Yang C."/>
        </authorList>
    </citation>
    <scope>NUCLEOTIDE SEQUENCE</scope>
    <source>
        <strain evidence="2">Cx-624</strain>
    </source>
</reference>
<evidence type="ECO:0000313" key="5">
    <source>
        <dbReference type="Proteomes" id="UP000539710"/>
    </source>
</evidence>
<dbReference type="InterPro" id="IPR029044">
    <property type="entry name" value="Nucleotide-diphossugar_trans"/>
</dbReference>
<gene>
    <name evidence="3" type="ORF">H1R16_06215</name>
    <name evidence="2" type="ORF">H2507_11320</name>
</gene>
<protein>
    <submittedName>
        <fullName evidence="3">Glycosyltransferase family 2 protein</fullName>
    </submittedName>
</protein>
<evidence type="ECO:0000313" key="3">
    <source>
        <dbReference type="EMBL" id="QMS97342.1"/>
    </source>
</evidence>
<dbReference type="Pfam" id="PF00535">
    <property type="entry name" value="Glycos_transf_2"/>
    <property type="match status" value="1"/>
</dbReference>
<evidence type="ECO:0000313" key="2">
    <source>
        <dbReference type="EMBL" id="MBA5247758.1"/>
    </source>
</evidence>
<dbReference type="Gene3D" id="3.90.550.10">
    <property type="entry name" value="Spore Coat Polysaccharide Biosynthesis Protein SpsA, Chain A"/>
    <property type="match status" value="1"/>
</dbReference>
<dbReference type="InterPro" id="IPR001173">
    <property type="entry name" value="Glyco_trans_2-like"/>
</dbReference>
<keyword evidence="2" id="KW-0808">Transferase</keyword>
<feature type="domain" description="Glycosyltransferase 2-like" evidence="1">
    <location>
        <begin position="7"/>
        <end position="131"/>
    </location>
</feature>
<dbReference type="RefSeq" id="WP_181887860.1">
    <property type="nucleotide sequence ID" value="NZ_CP059472.1"/>
</dbReference>
<dbReference type="SUPFAM" id="SSF53448">
    <property type="entry name" value="Nucleotide-diphospho-sugar transferases"/>
    <property type="match status" value="1"/>
</dbReference>
<dbReference type="EMBL" id="JACEUX010000004">
    <property type="protein sequence ID" value="MBA5247758.1"/>
    <property type="molecule type" value="Genomic_DNA"/>
</dbReference>
<dbReference type="Proteomes" id="UP000515349">
    <property type="component" value="Chromosome"/>
</dbReference>
<name>A0A7D7LL52_9FLAO</name>
<dbReference type="PANTHER" id="PTHR43685">
    <property type="entry name" value="GLYCOSYLTRANSFERASE"/>
    <property type="match status" value="1"/>
</dbReference>
<reference evidence="5" key="3">
    <citation type="submission" date="2020-07" db="EMBL/GenBank/DDBJ databases">
        <title>Flavobacterium sp. xlx-214.</title>
        <authorList>
            <person name="Yang C."/>
        </authorList>
    </citation>
    <scope>NUCLEOTIDE SEQUENCE [LARGE SCALE GENOMIC DNA]</scope>
    <source>
        <strain evidence="5">CX-624</strain>
    </source>
</reference>
<evidence type="ECO:0000313" key="4">
    <source>
        <dbReference type="Proteomes" id="UP000515349"/>
    </source>
</evidence>
<sequence>MSTVEFSIVVPCYNQAPYLKETLLSVKNQSYTDWECIVVNDGSTDDSEKIIDEICALDPRFRKITQTNQGLATTRNNGIRAAKGHFILPLDGDDKIGPEYLELAEKEFRNDPTIKLVYAEAKFFGTEDEHWPLPPYDYTRLLFVNCIYCSAIFRRDDYLKTEGYDTNMRHGYEDWEFWLQLLNKDDKVVRLDTVQFYYRQRAQSMISFLHEEEKRKEMENYIVRKHIMKYPAFMQQGLSMEVLLDISYRLQELEQLKNSLSYKKGFKLENSIRKKLGRI</sequence>
<dbReference type="PANTHER" id="PTHR43685:SF2">
    <property type="entry name" value="GLYCOSYLTRANSFERASE 2-LIKE DOMAIN-CONTAINING PROTEIN"/>
    <property type="match status" value="1"/>
</dbReference>
<accession>A0A7D7LL52</accession>
<organism evidence="3 4">
    <name type="scientific">Marnyiella aurantia</name>
    <dbReference type="NCBI Taxonomy" id="2758037"/>
    <lineage>
        <taxon>Bacteria</taxon>
        <taxon>Pseudomonadati</taxon>
        <taxon>Bacteroidota</taxon>
        <taxon>Flavobacteriia</taxon>
        <taxon>Flavobacteriales</taxon>
        <taxon>Weeksellaceae</taxon>
        <taxon>Marnyiella</taxon>
    </lineage>
</organism>
<proteinExistence type="predicted"/>
<dbReference type="Proteomes" id="UP000539710">
    <property type="component" value="Unassembled WGS sequence"/>
</dbReference>
<evidence type="ECO:0000259" key="1">
    <source>
        <dbReference type="Pfam" id="PF00535"/>
    </source>
</evidence>
<reference evidence="4" key="2">
    <citation type="submission" date="2020-07" db="EMBL/GenBank/DDBJ databases">
        <title>Chryseobacterium sp.cx-624.</title>
        <authorList>
            <person name="Yang C."/>
        </authorList>
    </citation>
    <scope>NUCLEOTIDE SEQUENCE [LARGE SCALE GENOMIC DNA]</scope>
    <source>
        <strain evidence="4">cx-624</strain>
    </source>
</reference>
<reference evidence="3" key="1">
    <citation type="submission" date="2020-07" db="EMBL/GenBank/DDBJ databases">
        <title>Chryseobacterium sp. CX-624.</title>
        <authorList>
            <person name="Yang C."/>
        </authorList>
    </citation>
    <scope>NUCLEOTIDE SEQUENCE</scope>
    <source>
        <strain evidence="3">CX-624</strain>
    </source>
</reference>